<name>A0A3M8FD05_9ACTN</name>
<proteinExistence type="predicted"/>
<comment type="caution">
    <text evidence="4">The sequence shown here is derived from an EMBL/GenBank/DDBJ whole genome shotgun (WGS) entry which is preliminary data.</text>
</comment>
<dbReference type="GO" id="GO:0000272">
    <property type="term" value="P:polysaccharide catabolic process"/>
    <property type="evidence" value="ECO:0007669"/>
    <property type="project" value="InterPro"/>
</dbReference>
<evidence type="ECO:0000313" key="5">
    <source>
        <dbReference type="Proteomes" id="UP000028058"/>
    </source>
</evidence>
<dbReference type="Gene3D" id="2.60.40.1180">
    <property type="entry name" value="Golgi alpha-mannosidase II"/>
    <property type="match status" value="1"/>
</dbReference>
<feature type="domain" description="Glycoside hydrolase family 5" evidence="3">
    <location>
        <begin position="64"/>
        <end position="404"/>
    </location>
</feature>
<accession>A0A3M8FD05</accession>
<organism evidence="4 5">
    <name type="scientific">Streptomyces xinghaiensis</name>
    <dbReference type="NCBI Taxonomy" id="1038928"/>
    <lineage>
        <taxon>Bacteria</taxon>
        <taxon>Bacillati</taxon>
        <taxon>Actinomycetota</taxon>
        <taxon>Actinomycetes</taxon>
        <taxon>Kitasatosporales</taxon>
        <taxon>Streptomycetaceae</taxon>
        <taxon>Streptomyces</taxon>
    </lineage>
</organism>
<dbReference type="PANTHER" id="PTHR31308:SF5">
    <property type="entry name" value="ERGOSTERYL-BETA-GLUCOSIDASE"/>
    <property type="match status" value="1"/>
</dbReference>
<dbReference type="PANTHER" id="PTHR31308">
    <property type="match status" value="1"/>
</dbReference>
<dbReference type="OrthoDB" id="4771662at2"/>
<dbReference type="InterPro" id="IPR017853">
    <property type="entry name" value="GH"/>
</dbReference>
<dbReference type="EMBL" id="JNAD02000001">
    <property type="protein sequence ID" value="RKM99281.1"/>
    <property type="molecule type" value="Genomic_DNA"/>
</dbReference>
<dbReference type="SUPFAM" id="SSF51445">
    <property type="entry name" value="(Trans)glycosidases"/>
    <property type="match status" value="1"/>
</dbReference>
<reference evidence="4 5" key="1">
    <citation type="journal article" date="2014" name="Genome Announc.">
        <title>Draft Genome Sequence of Streptomyces fradiae ATCC 19609, a Strain Highly Sensitive to Antibiotics.</title>
        <authorList>
            <person name="Bekker O.B."/>
            <person name="Klimina K.M."/>
            <person name="Vatlin A.A."/>
            <person name="Zakharevich N.V."/>
            <person name="Kasianov A.S."/>
            <person name="Danilenko V.N."/>
        </authorList>
    </citation>
    <scope>NUCLEOTIDE SEQUENCE [LARGE SCALE GENOMIC DNA]</scope>
    <source>
        <strain evidence="4 5">ATCC 19609</strain>
    </source>
</reference>
<keyword evidence="2" id="KW-0326">Glycosidase</keyword>
<protein>
    <submittedName>
        <fullName evidence="4">Endoglycosylceramidase</fullName>
    </submittedName>
</protein>
<dbReference type="InterPro" id="IPR052066">
    <property type="entry name" value="Glycosphingolipid_Hydrolases"/>
</dbReference>
<dbReference type="InterPro" id="IPR001547">
    <property type="entry name" value="Glyco_hydro_5"/>
</dbReference>
<dbReference type="GO" id="GO:0008422">
    <property type="term" value="F:beta-glucosidase activity"/>
    <property type="evidence" value="ECO:0007669"/>
    <property type="project" value="TreeGrafter"/>
</dbReference>
<evidence type="ECO:0000256" key="1">
    <source>
        <dbReference type="ARBA" id="ARBA00022801"/>
    </source>
</evidence>
<evidence type="ECO:0000256" key="2">
    <source>
        <dbReference type="ARBA" id="ARBA00023295"/>
    </source>
</evidence>
<dbReference type="Gene3D" id="3.20.20.80">
    <property type="entry name" value="Glycosidases"/>
    <property type="match status" value="1"/>
</dbReference>
<gene>
    <name evidence="4" type="ORF">SFRA_003585</name>
</gene>
<keyword evidence="1" id="KW-0378">Hydrolase</keyword>
<sequence length="657" mass="71252">MTAGLYGPDSAARAAGTEAAAGAGAGAESAAAGTGTAAGDGGLWFDGRAADQVTPDGTRFTDGHGREVVLRGFNVSGETKLHENRGLPFANTADARASAEALRDLTGGNTVRFLLSWAYAEPEPGRVDEAYLAAVTEQMGAFLDAGLRVYPDFHQDLYSRYLFHEDSWYTGDGAPRWAVEAGGYPREFCGVCVHWGQNITQNEAVMDASRDFWHNRVLETEAGPLGVQDAFLATAEKTMAHLKEHLTEDQFAGIAGFDPYNEPHAGTYEDGEDSRSWERDTLAPFYERFRARMDAAGWQDKPAFLEPNMFWNSNIGFQHEEGGFLDAGRLGPRSVFNTHFYDQRAISGILMPGKARDGQNLGDFEKVRERSAATGVPAVVSEFGHPLNGLTADKAPTVLKAMYQALDSRLPGRDWWRRAAESGPVLSAQQWQWDLYSGRHRELMNGNPDKVLTEGDAWNDEDLSAVERDASGEPVLRQDERLLDRLYPTAVSGRTLAFVYEDRSRDGDRTLTWNRIPDDLPHVAELTGSGRYGLLVWRSDAPDGGAEEAPTELHLPRGFDPERTVVVSDLGTAAGPPPYAADGRTARHPVATAPEAGGTDARRLLLSPPAAGEEGGEPGGRLHFALIAEGTAPAPPELREEARRELAGWAARAGFGG</sequence>
<keyword evidence="5" id="KW-1185">Reference proteome</keyword>
<dbReference type="Proteomes" id="UP000028058">
    <property type="component" value="Unassembled WGS sequence"/>
</dbReference>
<evidence type="ECO:0000313" key="4">
    <source>
        <dbReference type="EMBL" id="RKM99281.1"/>
    </source>
</evidence>
<dbReference type="Pfam" id="PF00150">
    <property type="entry name" value="Cellulase"/>
    <property type="match status" value="1"/>
</dbReference>
<evidence type="ECO:0000259" key="3">
    <source>
        <dbReference type="Pfam" id="PF00150"/>
    </source>
</evidence>
<dbReference type="InterPro" id="IPR013780">
    <property type="entry name" value="Glyco_hydro_b"/>
</dbReference>
<dbReference type="AlphaFoldDB" id="A0A3M8FD05"/>